<organism evidence="7 8">
    <name type="scientific">Clitoria ternatea</name>
    <name type="common">Butterfly pea</name>
    <dbReference type="NCBI Taxonomy" id="43366"/>
    <lineage>
        <taxon>Eukaryota</taxon>
        <taxon>Viridiplantae</taxon>
        <taxon>Streptophyta</taxon>
        <taxon>Embryophyta</taxon>
        <taxon>Tracheophyta</taxon>
        <taxon>Spermatophyta</taxon>
        <taxon>Magnoliopsida</taxon>
        <taxon>eudicotyledons</taxon>
        <taxon>Gunneridae</taxon>
        <taxon>Pentapetalae</taxon>
        <taxon>rosids</taxon>
        <taxon>fabids</taxon>
        <taxon>Fabales</taxon>
        <taxon>Fabaceae</taxon>
        <taxon>Papilionoideae</taxon>
        <taxon>50 kb inversion clade</taxon>
        <taxon>NPAAA clade</taxon>
        <taxon>indigoferoid/millettioid clade</taxon>
        <taxon>Phaseoleae</taxon>
        <taxon>Clitoria</taxon>
    </lineage>
</organism>
<keyword evidence="8" id="KW-1185">Reference proteome</keyword>
<evidence type="ECO:0000256" key="3">
    <source>
        <dbReference type="ARBA" id="ARBA00022927"/>
    </source>
</evidence>
<evidence type="ECO:0000256" key="4">
    <source>
        <dbReference type="ARBA" id="ARBA00023136"/>
    </source>
</evidence>
<keyword evidence="3 5" id="KW-0653">Protein transport</keyword>
<dbReference type="GO" id="GO:0012505">
    <property type="term" value="C:endomembrane system"/>
    <property type="evidence" value="ECO:0007669"/>
    <property type="project" value="UniProtKB-SubCell"/>
</dbReference>
<proteinExistence type="inferred from homology"/>
<dbReference type="PRINTS" id="PR00314">
    <property type="entry name" value="CLATHRINADPT"/>
</dbReference>
<dbReference type="PANTHER" id="PTHR10529">
    <property type="entry name" value="AP COMPLEX SUBUNIT MU"/>
    <property type="match status" value="1"/>
</dbReference>
<name>A0AAN9IR11_CLITE</name>
<dbReference type="Gene3D" id="3.30.450.60">
    <property type="match status" value="1"/>
</dbReference>
<dbReference type="FunFam" id="3.30.450.60:FF:000002">
    <property type="entry name" value="AP-2 complex subunit mu, putative"/>
    <property type="match status" value="1"/>
</dbReference>
<sequence length="456" mass="51056">MIFLSLVARSYDNDDYAKDVLNSSFTYFPPLVVVCSQLTRSEKKEMLQCIFLLSDSGEVMLEKQLTGHRVDRSICAWFWDQPHSFKQQPVLASPTHYLFQVFREGITFLACTQVEMPPLMAIEFLCRVADVLNDYLGGLNEDLIKDNFIIVYELLDEMIDNGFPLTTEPNILQEMIAPPNIVSKVLSVVTGSSSNVSDTLPGATASCVPWRSADTKYANNEIYVDLVEELDATINRDGGLVKCEINGEVQVNSHITGLPDLTLSFANPSILDDVRFHPCVRFRPWESHQILSFVPPDGQFKLMSYRVRKLKNTPIYVKPQLTSDGGTCRLSVLVGIRNDPGKTIDSVTVQFQLPSCILSADLSSNHGTVNIIANKTCTWSIGRIPKDKAPSMSGTLVLEDGLERLRVFPTFQVGFRIMGVTLSGLQIDKLDLKTVPYRFYKGFRALTRAGEFEVRS</sequence>
<dbReference type="InterPro" id="IPR036168">
    <property type="entry name" value="AP2_Mu_C_sf"/>
</dbReference>
<feature type="domain" description="MHD" evidence="6">
    <location>
        <begin position="219"/>
        <end position="455"/>
    </location>
</feature>
<evidence type="ECO:0000256" key="5">
    <source>
        <dbReference type="PIRNR" id="PIRNR005992"/>
    </source>
</evidence>
<dbReference type="SUPFAM" id="SSF49447">
    <property type="entry name" value="Second domain of Mu2 adaptin subunit (ap50) of ap2 adaptor"/>
    <property type="match status" value="1"/>
</dbReference>
<evidence type="ECO:0000256" key="1">
    <source>
        <dbReference type="ARBA" id="ARBA00004308"/>
    </source>
</evidence>
<reference evidence="7 8" key="1">
    <citation type="submission" date="2024-01" db="EMBL/GenBank/DDBJ databases">
        <title>The genomes of 5 underutilized Papilionoideae crops provide insights into root nodulation and disease resistance.</title>
        <authorList>
            <person name="Yuan L."/>
        </authorList>
    </citation>
    <scope>NUCLEOTIDE SEQUENCE [LARGE SCALE GENOMIC DNA]</scope>
    <source>
        <strain evidence="7">LY-2023</strain>
        <tissue evidence="7">Leaf</tissue>
    </source>
</reference>
<accession>A0AAN9IR11</accession>
<dbReference type="GO" id="GO:0016192">
    <property type="term" value="P:vesicle-mediated transport"/>
    <property type="evidence" value="ECO:0007669"/>
    <property type="project" value="InterPro"/>
</dbReference>
<dbReference type="InterPro" id="IPR028565">
    <property type="entry name" value="MHD"/>
</dbReference>
<keyword evidence="2 5" id="KW-0813">Transport</keyword>
<dbReference type="EMBL" id="JAYKXN010000005">
    <property type="protein sequence ID" value="KAK7284439.1"/>
    <property type="molecule type" value="Genomic_DNA"/>
</dbReference>
<comment type="subcellular location">
    <subcellularLocation>
        <location evidence="1">Endomembrane system</location>
    </subcellularLocation>
</comment>
<dbReference type="InterPro" id="IPR050431">
    <property type="entry name" value="Adaptor_comp_med_subunit"/>
</dbReference>
<evidence type="ECO:0000259" key="6">
    <source>
        <dbReference type="PROSITE" id="PS51072"/>
    </source>
</evidence>
<keyword evidence="4" id="KW-0472">Membrane</keyword>
<dbReference type="CDD" id="cd14837">
    <property type="entry name" value="AP3_Mu_N"/>
    <property type="match status" value="1"/>
</dbReference>
<evidence type="ECO:0000256" key="2">
    <source>
        <dbReference type="ARBA" id="ARBA00022448"/>
    </source>
</evidence>
<evidence type="ECO:0000313" key="8">
    <source>
        <dbReference type="Proteomes" id="UP001359559"/>
    </source>
</evidence>
<dbReference type="AlphaFoldDB" id="A0AAN9IR11"/>
<dbReference type="GO" id="GO:0030131">
    <property type="term" value="C:clathrin adaptor complex"/>
    <property type="evidence" value="ECO:0007669"/>
    <property type="project" value="UniProtKB-UniRule"/>
</dbReference>
<dbReference type="PIRSF" id="PIRSF005992">
    <property type="entry name" value="Clathrin_mu"/>
    <property type="match status" value="1"/>
</dbReference>
<dbReference type="Gene3D" id="2.60.40.1170">
    <property type="entry name" value="Mu homology domain, subdomain B"/>
    <property type="match status" value="2"/>
</dbReference>
<dbReference type="InterPro" id="IPR001392">
    <property type="entry name" value="Clathrin_mu"/>
</dbReference>
<protein>
    <recommendedName>
        <fullName evidence="6">MHD domain-containing protein</fullName>
    </recommendedName>
</protein>
<dbReference type="Proteomes" id="UP001359559">
    <property type="component" value="Unassembled WGS sequence"/>
</dbReference>
<dbReference type="PROSITE" id="PS51072">
    <property type="entry name" value="MHD"/>
    <property type="match status" value="1"/>
</dbReference>
<gene>
    <name evidence="7" type="ORF">RJT34_19185</name>
</gene>
<comment type="similarity">
    <text evidence="5">Belongs to the adaptor complexes medium subunit family.</text>
</comment>
<dbReference type="PROSITE" id="PS00990">
    <property type="entry name" value="CLAT_ADAPTOR_M_1"/>
    <property type="match status" value="1"/>
</dbReference>
<dbReference type="CDD" id="cd09252">
    <property type="entry name" value="AP-3_Mu3_Cterm"/>
    <property type="match status" value="1"/>
</dbReference>
<dbReference type="InterPro" id="IPR018240">
    <property type="entry name" value="Clathrin_mu_CS"/>
</dbReference>
<dbReference type="GO" id="GO:0006886">
    <property type="term" value="P:intracellular protein transport"/>
    <property type="evidence" value="ECO:0007669"/>
    <property type="project" value="UniProtKB-UniRule"/>
</dbReference>
<comment type="caution">
    <text evidence="7">The sequence shown here is derived from an EMBL/GenBank/DDBJ whole genome shotgun (WGS) entry which is preliminary data.</text>
</comment>
<dbReference type="SUPFAM" id="SSF64356">
    <property type="entry name" value="SNARE-like"/>
    <property type="match status" value="1"/>
</dbReference>
<dbReference type="Pfam" id="PF00928">
    <property type="entry name" value="Adap_comp_sub"/>
    <property type="match status" value="1"/>
</dbReference>
<evidence type="ECO:0000313" key="7">
    <source>
        <dbReference type="EMBL" id="KAK7284439.1"/>
    </source>
</evidence>
<dbReference type="InterPro" id="IPR011012">
    <property type="entry name" value="Longin-like_dom_sf"/>
</dbReference>